<dbReference type="PANTHER" id="PTHR30518">
    <property type="entry name" value="ENDOLYTIC MUREIN TRANSGLYCOSYLASE"/>
    <property type="match status" value="1"/>
</dbReference>
<protein>
    <recommendedName>
        <fullName evidence="9">Aminodeoxychorismate lyase</fullName>
    </recommendedName>
</protein>
<keyword evidence="1" id="KW-1003">Cell membrane</keyword>
<keyword evidence="6" id="KW-0961">Cell wall biogenesis/degradation</keyword>
<evidence type="ECO:0000256" key="5">
    <source>
        <dbReference type="ARBA" id="ARBA00023239"/>
    </source>
</evidence>
<evidence type="ECO:0000313" key="7">
    <source>
        <dbReference type="EMBL" id="OPX17528.1"/>
    </source>
</evidence>
<dbReference type="EMBL" id="MUKB01000112">
    <property type="protein sequence ID" value="OPX17528.1"/>
    <property type="molecule type" value="Genomic_DNA"/>
</dbReference>
<reference evidence="8" key="1">
    <citation type="submission" date="2017-01" db="EMBL/GenBank/DDBJ databases">
        <title>Novel pathways for hydrocarbon cycling and metabolic interdependencies in hydrothermal sediment communities.</title>
        <authorList>
            <person name="Dombrowski N."/>
            <person name="Seitz K."/>
            <person name="Teske A."/>
            <person name="Baker B."/>
        </authorList>
    </citation>
    <scope>NUCLEOTIDE SEQUENCE [LARGE SCALE GENOMIC DNA]</scope>
</reference>
<keyword evidence="5" id="KW-0456">Lyase</keyword>
<feature type="non-terminal residue" evidence="7">
    <location>
        <position position="1"/>
    </location>
</feature>
<dbReference type="AlphaFoldDB" id="A0A1V4QDU4"/>
<dbReference type="GO" id="GO:0071555">
    <property type="term" value="P:cell wall organization"/>
    <property type="evidence" value="ECO:0007669"/>
    <property type="project" value="UniProtKB-KW"/>
</dbReference>
<keyword evidence="3" id="KW-1133">Transmembrane helix</keyword>
<dbReference type="Proteomes" id="UP000191663">
    <property type="component" value="Unassembled WGS sequence"/>
</dbReference>
<dbReference type="Pfam" id="PF02618">
    <property type="entry name" value="YceG"/>
    <property type="match status" value="1"/>
</dbReference>
<sequence length="217" mass="25239">LTIFEVAEILQNQGLVNKSEFINLCFDQKFIQSLGLKGKSLEGYFFPDTYLLNETQGDTGIIRTFIVNFRRHIQKFDIKTKDSLYKIITLASIVEKEAKFEDERPIIARVFMNRLEKNRPLESCATVLYAMRLMHKEVPHRRLREKELLLKSPFNTYQNLGLPPGPICSPGMASLEAVLYPAQVDYLYFVSMGNGRHHFSRTYREHLAAKERYNAKK</sequence>
<dbReference type="CDD" id="cd08010">
    <property type="entry name" value="MltG_like"/>
    <property type="match status" value="1"/>
</dbReference>
<dbReference type="InterPro" id="IPR003770">
    <property type="entry name" value="MLTG-like"/>
</dbReference>
<evidence type="ECO:0000256" key="3">
    <source>
        <dbReference type="ARBA" id="ARBA00022989"/>
    </source>
</evidence>
<dbReference type="GO" id="GO:0016829">
    <property type="term" value="F:lyase activity"/>
    <property type="evidence" value="ECO:0007669"/>
    <property type="project" value="UniProtKB-KW"/>
</dbReference>
<name>A0A1V4QDU4_UNCW3</name>
<dbReference type="PANTHER" id="PTHR30518:SF2">
    <property type="entry name" value="ENDOLYTIC MUREIN TRANSGLYCOSYLASE"/>
    <property type="match status" value="1"/>
</dbReference>
<comment type="caution">
    <text evidence="7">The sequence shown here is derived from an EMBL/GenBank/DDBJ whole genome shotgun (WGS) entry which is preliminary data.</text>
</comment>
<organism evidence="7 8">
    <name type="scientific">candidate division WOR-3 bacterium 4484_100</name>
    <dbReference type="NCBI Taxonomy" id="1936077"/>
    <lineage>
        <taxon>Bacteria</taxon>
        <taxon>Bacteria division WOR-3</taxon>
    </lineage>
</organism>
<evidence type="ECO:0000256" key="1">
    <source>
        <dbReference type="ARBA" id="ARBA00022475"/>
    </source>
</evidence>
<evidence type="ECO:0008006" key="9">
    <source>
        <dbReference type="Google" id="ProtNLM"/>
    </source>
</evidence>
<gene>
    <name evidence="7" type="ORF">BXT86_05985</name>
</gene>
<keyword evidence="2" id="KW-0812">Transmembrane</keyword>
<dbReference type="NCBIfam" id="TIGR00247">
    <property type="entry name" value="endolytic transglycosylase MltG"/>
    <property type="match status" value="1"/>
</dbReference>
<evidence type="ECO:0000313" key="8">
    <source>
        <dbReference type="Proteomes" id="UP000191663"/>
    </source>
</evidence>
<evidence type="ECO:0000256" key="4">
    <source>
        <dbReference type="ARBA" id="ARBA00023136"/>
    </source>
</evidence>
<evidence type="ECO:0000256" key="2">
    <source>
        <dbReference type="ARBA" id="ARBA00022692"/>
    </source>
</evidence>
<evidence type="ECO:0000256" key="6">
    <source>
        <dbReference type="ARBA" id="ARBA00023316"/>
    </source>
</evidence>
<accession>A0A1V4QDU4</accession>
<dbReference type="Gene3D" id="3.30.160.60">
    <property type="entry name" value="Classic Zinc Finger"/>
    <property type="match status" value="1"/>
</dbReference>
<proteinExistence type="predicted"/>
<keyword evidence="4" id="KW-0472">Membrane</keyword>